<accession>A0A0L9ULH3</accession>
<keyword evidence="4" id="KW-0012">Acyltransferase</keyword>
<dbReference type="STRING" id="3914.A0A0L9ULH3"/>
<reference evidence="8" key="1">
    <citation type="journal article" date="2015" name="Proc. Natl. Acad. Sci. U.S.A.">
        <title>Genome sequencing of adzuki bean (Vigna angularis) provides insight into high starch and low fat accumulation and domestication.</title>
        <authorList>
            <person name="Yang K."/>
            <person name="Tian Z."/>
            <person name="Chen C."/>
            <person name="Luo L."/>
            <person name="Zhao B."/>
            <person name="Wang Z."/>
            <person name="Yu L."/>
            <person name="Li Y."/>
            <person name="Sun Y."/>
            <person name="Li W."/>
            <person name="Chen Y."/>
            <person name="Li Y."/>
            <person name="Zhang Y."/>
            <person name="Ai D."/>
            <person name="Zhao J."/>
            <person name="Shang C."/>
            <person name="Ma Y."/>
            <person name="Wu B."/>
            <person name="Wang M."/>
            <person name="Gao L."/>
            <person name="Sun D."/>
            <person name="Zhang P."/>
            <person name="Guo F."/>
            <person name="Wang W."/>
            <person name="Li Y."/>
            <person name="Wang J."/>
            <person name="Varshney R.K."/>
            <person name="Wang J."/>
            <person name="Ling H.Q."/>
            <person name="Wan P."/>
        </authorList>
    </citation>
    <scope>NUCLEOTIDE SEQUENCE</scope>
    <source>
        <strain evidence="8">cv. Jingnong 6</strain>
    </source>
</reference>
<dbReference type="InterPro" id="IPR002885">
    <property type="entry name" value="PPR_rpt"/>
</dbReference>
<dbReference type="Pfam" id="PF01535">
    <property type="entry name" value="PPR"/>
    <property type="match status" value="2"/>
</dbReference>
<dbReference type="NCBIfam" id="TIGR00756">
    <property type="entry name" value="PPR"/>
    <property type="match status" value="1"/>
</dbReference>
<evidence type="ECO:0000313" key="8">
    <source>
        <dbReference type="Proteomes" id="UP000053144"/>
    </source>
</evidence>
<evidence type="ECO:0000256" key="2">
    <source>
        <dbReference type="ARBA" id="ARBA00022679"/>
    </source>
</evidence>
<evidence type="ECO:0000256" key="5">
    <source>
        <dbReference type="PROSITE-ProRule" id="PRU00708"/>
    </source>
</evidence>
<dbReference type="InterPro" id="IPR023213">
    <property type="entry name" value="CAT-like_dom_sf"/>
</dbReference>
<dbReference type="Gramene" id="KOM43755">
    <property type="protein sequence ID" value="KOM43755"/>
    <property type="gene ID" value="LR48_Vigan05g136000"/>
</dbReference>
<feature type="repeat" description="PPR" evidence="5">
    <location>
        <begin position="204"/>
        <end position="239"/>
    </location>
</feature>
<organism evidence="7 8">
    <name type="scientific">Phaseolus angularis</name>
    <name type="common">Azuki bean</name>
    <name type="synonym">Vigna angularis</name>
    <dbReference type="NCBI Taxonomy" id="3914"/>
    <lineage>
        <taxon>Eukaryota</taxon>
        <taxon>Viridiplantae</taxon>
        <taxon>Streptophyta</taxon>
        <taxon>Embryophyta</taxon>
        <taxon>Tracheophyta</taxon>
        <taxon>Spermatophyta</taxon>
        <taxon>Magnoliopsida</taxon>
        <taxon>eudicotyledons</taxon>
        <taxon>Gunneridae</taxon>
        <taxon>Pentapetalae</taxon>
        <taxon>rosids</taxon>
        <taxon>fabids</taxon>
        <taxon>Fabales</taxon>
        <taxon>Fabaceae</taxon>
        <taxon>Papilionoideae</taxon>
        <taxon>50 kb inversion clade</taxon>
        <taxon>NPAAA clade</taxon>
        <taxon>indigoferoid/millettioid clade</taxon>
        <taxon>Phaseoleae</taxon>
        <taxon>Vigna</taxon>
    </lineage>
</organism>
<name>A0A0L9ULH3_PHAAN</name>
<feature type="repeat" description="PPR" evidence="5">
    <location>
        <begin position="169"/>
        <end position="203"/>
    </location>
</feature>
<dbReference type="PANTHER" id="PTHR31642">
    <property type="entry name" value="TRICHOTHECENE 3-O-ACETYLTRANSFERASE"/>
    <property type="match status" value="1"/>
</dbReference>
<proteinExistence type="inferred from homology"/>
<gene>
    <name evidence="7" type="ORF">LR48_Vigan05g136000</name>
</gene>
<keyword evidence="3" id="KW-0677">Repeat</keyword>
<sequence length="1047" mass="117394">MVIRATVQHRFLLHFRPFLSQCPSAHSVSSLQNLGQVVREEVEAKNYVKIPDLFISLESCQNSNPFSFFSSFPQNVQVQIVDEILQSFIPIRPRSKPQLAYSYLLSYTLQSSHPFPLALAILQRTLRSGCLPVLQTRVLLSSAWLERRCLSQSVDDILLQMQTIGYTPDCGTCNYLLSSLCAVDQLPEAVKVLNGMGGAGCIPDSNSYGTVIGAMSRVRKTAEAQDLLKQMVVQYGLTPGQGILVKLLAALRANREIWNAVEIIEFLEKEGNSVGFESYELVIEGCLEKCEYVLAAKVATGMTERGFIPYIAVRQKIIEGLNVQFLTSIWLNFTFAWLQRLKLILITARDIMAIYNVLVLNENGGMQLSAEIDDYWCEGVDNGATCGGDTAEGVVEPIDLLVKNYLNPSVYLYRSNGASSFFNANILKEVLSKTLVLFYPMVARHSEDHCVEIYCDGQGVLFVEAHATVAMDNFTHTFHHRNLIPAVDYSAGIETYPIVVLQVRAFSLFFKDNIKLIFTALHFMYSVCGDQLNILKAKSKEDGNTINYTTYEMLAAHIWRSVCKARGFLDEQESRLYIPIDGRSRLQPPLPPGYLGNVISTIPTAVVGDLVSKLTWCRPVARKGWVSLISEPGNALLELYLQSYRGFKDKFFKASILDSGRRHFFDEEGSPKFPLYWTQDPLRFTSWAEDKMTIEELEALNVLTALPRPFSSRRLINCLEHDDADSRVFAIDTGKADADCPGSSSKSTQAHPTGLIVLSVSTDEATVVEEQLLIRKRRGKAVDTSGAVSKKRKEIADEIERPLPNGVWDPSFTLSHKIEFNLDNSEKRVVESMTEQQMADTMFEMASRTAMAAWHMVYASDRGVLRVELEKARTQLKELTEVYASCDQKHKRSEKLLSEVEVLLTGARAAGLALKKERDQVSSELEQAKKIVAALTKERDDLRAAAVEDQEIKEEMKEAIVVEHTRGFQKALRQVVHLLEVSTEGVAFDVRKDVYEGQLRPLSEIPKDAFLKAEEGTDEEAIVAYEPNEAVAVDEPAQWNIHKPTIH</sequence>
<dbReference type="Gene3D" id="3.30.559.10">
    <property type="entry name" value="Chloramphenicol acetyltransferase-like domain"/>
    <property type="match status" value="2"/>
</dbReference>
<evidence type="ECO:0000256" key="4">
    <source>
        <dbReference type="ARBA" id="ARBA00023315"/>
    </source>
</evidence>
<dbReference type="PANTHER" id="PTHR31642:SF11">
    <property type="entry name" value="SHIKIMATE O-HYDROXYCINNAMOYLTRANSFERASE"/>
    <property type="match status" value="1"/>
</dbReference>
<comment type="similarity">
    <text evidence="1">Belongs to the plant acyltransferase family.</text>
</comment>
<dbReference type="GO" id="GO:0016747">
    <property type="term" value="F:acyltransferase activity, transferring groups other than amino-acyl groups"/>
    <property type="evidence" value="ECO:0007669"/>
    <property type="project" value="TreeGrafter"/>
</dbReference>
<dbReference type="InterPro" id="IPR011990">
    <property type="entry name" value="TPR-like_helical_dom_sf"/>
</dbReference>
<protein>
    <submittedName>
        <fullName evidence="7">Uncharacterized protein</fullName>
    </submittedName>
</protein>
<dbReference type="PROSITE" id="PS51375">
    <property type="entry name" value="PPR"/>
    <property type="match status" value="2"/>
</dbReference>
<dbReference type="Gene3D" id="1.25.40.10">
    <property type="entry name" value="Tetratricopeptide repeat domain"/>
    <property type="match status" value="1"/>
</dbReference>
<dbReference type="Proteomes" id="UP000053144">
    <property type="component" value="Chromosome 5"/>
</dbReference>
<evidence type="ECO:0000256" key="3">
    <source>
        <dbReference type="ARBA" id="ARBA00022737"/>
    </source>
</evidence>
<evidence type="ECO:0000256" key="6">
    <source>
        <dbReference type="SAM" id="Coils"/>
    </source>
</evidence>
<evidence type="ECO:0000256" key="1">
    <source>
        <dbReference type="ARBA" id="ARBA00009861"/>
    </source>
</evidence>
<dbReference type="EMBL" id="CM003375">
    <property type="protein sequence ID" value="KOM43755.1"/>
    <property type="molecule type" value="Genomic_DNA"/>
</dbReference>
<keyword evidence="2" id="KW-0808">Transferase</keyword>
<feature type="coiled-coil region" evidence="6">
    <location>
        <begin position="918"/>
        <end position="945"/>
    </location>
</feature>
<dbReference type="AlphaFoldDB" id="A0A0L9ULH3"/>
<dbReference type="InterPro" id="IPR050317">
    <property type="entry name" value="Plant_Fungal_Acyltransferase"/>
</dbReference>
<feature type="coiled-coil region" evidence="6">
    <location>
        <begin position="862"/>
        <end position="889"/>
    </location>
</feature>
<evidence type="ECO:0000313" key="7">
    <source>
        <dbReference type="EMBL" id="KOM43755.1"/>
    </source>
</evidence>
<dbReference type="Pfam" id="PF02458">
    <property type="entry name" value="Transferase"/>
    <property type="match status" value="2"/>
</dbReference>
<keyword evidence="6" id="KW-0175">Coiled coil</keyword>